<dbReference type="OrthoDB" id="9945143at2"/>
<feature type="transmembrane region" description="Helical" evidence="1">
    <location>
        <begin position="63"/>
        <end position="83"/>
    </location>
</feature>
<keyword evidence="3" id="KW-1185">Reference proteome</keyword>
<protein>
    <submittedName>
        <fullName evidence="2">Uncharacterized protein</fullName>
    </submittedName>
</protein>
<evidence type="ECO:0000313" key="3">
    <source>
        <dbReference type="Proteomes" id="UP000198852"/>
    </source>
</evidence>
<gene>
    <name evidence="2" type="ORF">SAMN05660874_04581</name>
</gene>
<name>A0A1I6U4K6_9PSEU</name>
<evidence type="ECO:0000313" key="2">
    <source>
        <dbReference type="EMBL" id="SFS96390.1"/>
    </source>
</evidence>
<keyword evidence="1" id="KW-0812">Transmembrane</keyword>
<organism evidence="2 3">
    <name type="scientific">Saccharopolyspora flava</name>
    <dbReference type="NCBI Taxonomy" id="95161"/>
    <lineage>
        <taxon>Bacteria</taxon>
        <taxon>Bacillati</taxon>
        <taxon>Actinomycetota</taxon>
        <taxon>Actinomycetes</taxon>
        <taxon>Pseudonocardiales</taxon>
        <taxon>Pseudonocardiaceae</taxon>
        <taxon>Saccharopolyspora</taxon>
    </lineage>
</organism>
<dbReference type="AlphaFoldDB" id="A0A1I6U4K6"/>
<dbReference type="RefSeq" id="WP_093421646.1">
    <property type="nucleotide sequence ID" value="NZ_FOZX01000009.1"/>
</dbReference>
<dbReference type="Proteomes" id="UP000198852">
    <property type="component" value="Unassembled WGS sequence"/>
</dbReference>
<evidence type="ECO:0000256" key="1">
    <source>
        <dbReference type="SAM" id="Phobius"/>
    </source>
</evidence>
<proteinExistence type="predicted"/>
<dbReference type="EMBL" id="FOZX01000009">
    <property type="protein sequence ID" value="SFS96390.1"/>
    <property type="molecule type" value="Genomic_DNA"/>
</dbReference>
<sequence>MFTILPAVLSANDPPVVTPDSISTVLQGMFLGVLVALAAAAVVLGRALSGVAALARSVLGPPAAVFTVLSVLALVLIAGNAGASP</sequence>
<reference evidence="3" key="1">
    <citation type="submission" date="2016-10" db="EMBL/GenBank/DDBJ databases">
        <authorList>
            <person name="Varghese N."/>
            <person name="Submissions S."/>
        </authorList>
    </citation>
    <scope>NUCLEOTIDE SEQUENCE [LARGE SCALE GENOMIC DNA]</scope>
    <source>
        <strain evidence="3">DSM 44771</strain>
    </source>
</reference>
<keyword evidence="1" id="KW-0472">Membrane</keyword>
<accession>A0A1I6U4K6</accession>
<feature type="transmembrane region" description="Helical" evidence="1">
    <location>
        <begin position="29"/>
        <end position="51"/>
    </location>
</feature>
<keyword evidence="1" id="KW-1133">Transmembrane helix</keyword>